<keyword evidence="1" id="KW-0862">Zinc</keyword>
<dbReference type="GeneID" id="111247059"/>
<feature type="region of interest" description="Disordered" evidence="2">
    <location>
        <begin position="169"/>
        <end position="255"/>
    </location>
</feature>
<feature type="region of interest" description="Disordered" evidence="2">
    <location>
        <begin position="281"/>
        <end position="303"/>
    </location>
</feature>
<evidence type="ECO:0000313" key="5">
    <source>
        <dbReference type="Proteomes" id="UP000594260"/>
    </source>
</evidence>
<dbReference type="GO" id="GO:0000492">
    <property type="term" value="P:box C/D snoRNP assembly"/>
    <property type="evidence" value="ECO:0007669"/>
    <property type="project" value="TreeGrafter"/>
</dbReference>
<dbReference type="PROSITE" id="PS50157">
    <property type="entry name" value="ZINC_FINGER_C2H2_2"/>
    <property type="match status" value="1"/>
</dbReference>
<evidence type="ECO:0000256" key="1">
    <source>
        <dbReference type="PROSITE-ProRule" id="PRU00042"/>
    </source>
</evidence>
<feature type="compositionally biased region" description="Basic and acidic residues" evidence="2">
    <location>
        <begin position="192"/>
        <end position="204"/>
    </location>
</feature>
<dbReference type="OrthoDB" id="273070at2759"/>
<proteinExistence type="predicted"/>
<keyword evidence="1" id="KW-0863">Zinc-finger</keyword>
<dbReference type="InParanoid" id="A0A7M7MD58"/>
<dbReference type="PROSITE" id="PS00028">
    <property type="entry name" value="ZINC_FINGER_C2H2_1"/>
    <property type="match status" value="1"/>
</dbReference>
<dbReference type="EnsemblMetazoa" id="XM_022797602">
    <property type="protein sequence ID" value="XP_022653337"/>
    <property type="gene ID" value="LOC111247059"/>
</dbReference>
<dbReference type="RefSeq" id="XP_022653337.1">
    <property type="nucleotide sequence ID" value="XM_022797602.1"/>
</dbReference>
<evidence type="ECO:0000259" key="3">
    <source>
        <dbReference type="PROSITE" id="PS50157"/>
    </source>
</evidence>
<organism evidence="4 5">
    <name type="scientific">Varroa destructor</name>
    <name type="common">Honeybee mite</name>
    <dbReference type="NCBI Taxonomy" id="109461"/>
    <lineage>
        <taxon>Eukaryota</taxon>
        <taxon>Metazoa</taxon>
        <taxon>Ecdysozoa</taxon>
        <taxon>Arthropoda</taxon>
        <taxon>Chelicerata</taxon>
        <taxon>Arachnida</taxon>
        <taxon>Acari</taxon>
        <taxon>Parasitiformes</taxon>
        <taxon>Mesostigmata</taxon>
        <taxon>Gamasina</taxon>
        <taxon>Dermanyssoidea</taxon>
        <taxon>Varroidae</taxon>
        <taxon>Varroa</taxon>
    </lineage>
</organism>
<name>A0A7M7MD58_VARDE</name>
<dbReference type="KEGG" id="vde:111247059"/>
<dbReference type="GO" id="GO:0003723">
    <property type="term" value="F:RNA binding"/>
    <property type="evidence" value="ECO:0007669"/>
    <property type="project" value="InterPro"/>
</dbReference>
<dbReference type="GO" id="GO:0008270">
    <property type="term" value="F:zinc ion binding"/>
    <property type="evidence" value="ECO:0007669"/>
    <property type="project" value="UniProtKB-KW"/>
</dbReference>
<feature type="compositionally biased region" description="Basic residues" evidence="2">
    <location>
        <begin position="233"/>
        <end position="251"/>
    </location>
</feature>
<dbReference type="FunCoup" id="A0A7M7MD58">
    <property type="interactions" value="1673"/>
</dbReference>
<dbReference type="Proteomes" id="UP000594260">
    <property type="component" value="Unplaced"/>
</dbReference>
<reference evidence="4" key="1">
    <citation type="submission" date="2021-01" db="UniProtKB">
        <authorList>
            <consortium name="EnsemblMetazoa"/>
        </authorList>
    </citation>
    <scope>IDENTIFICATION</scope>
</reference>
<sequence length="488" mass="54845">MALFNPFRENVSVPQMPVPTVPTSVSPKGASPNFPEGGFRGRGAGRFSQGRPRRGKGLPWGFRGCAGKRGRSERFTETYRNSSETTLESDEVSLEFQCEACERVFFSQEDLKEHFNLHVSCPYCKYAALQQLVDLHVKLIHDKHLASKVMEQSPEEIAEYLAERRRKFPRRKVESERPQDETSISTDCTAAQEKKGVIHQDNVRGNKRGKFGHTIIKDCKDRNDETNGFSQGRRSRNRKRNRGRQMRKKKFQQPVVPLEDKEPQIVGGVQRFKGLGLTSMAAPKNTDDEPTAAGQGNISDVDDYLPTTPTQRPFAASRALASLMVCYADSDDEDVSKAPVIKVARFEDQSVPQNRNNQVKTHLRSNNSNPNPCLQQLESLKVSDLQLKEESVTKGSMPIMAPSVPRKPTQNDSPVDPEVRAVLGSLVDKLASAGSKKRVPPVVQISNRKLSLLEKLLAKDIRHERNILLQCVDFVVQKKFFDGMNYDV</sequence>
<dbReference type="InterPro" id="IPR039136">
    <property type="entry name" value="NUFIP1-like"/>
</dbReference>
<dbReference type="InterPro" id="IPR013087">
    <property type="entry name" value="Znf_C2H2_type"/>
</dbReference>
<evidence type="ECO:0000313" key="4">
    <source>
        <dbReference type="EnsemblMetazoa" id="XP_022653337"/>
    </source>
</evidence>
<dbReference type="PANTHER" id="PTHR13309">
    <property type="entry name" value="NUCLEAR FRAGILE X MENTAL RETARDATION PROTEIN INTERACTING PROTEIN 1"/>
    <property type="match status" value="1"/>
</dbReference>
<keyword evidence="1" id="KW-0479">Metal-binding</keyword>
<protein>
    <recommendedName>
        <fullName evidence="3">C2H2-type domain-containing protein</fullName>
    </recommendedName>
</protein>
<feature type="compositionally biased region" description="Basic and acidic residues" evidence="2">
    <location>
        <begin position="171"/>
        <end position="180"/>
    </location>
</feature>
<dbReference type="SMART" id="SM00355">
    <property type="entry name" value="ZnF_C2H2"/>
    <property type="match status" value="2"/>
</dbReference>
<accession>A0A7M7MD58</accession>
<dbReference type="CTD" id="40043"/>
<dbReference type="AlphaFoldDB" id="A0A7M7MD58"/>
<keyword evidence="5" id="KW-1185">Reference proteome</keyword>
<dbReference type="PANTHER" id="PTHR13309:SF0">
    <property type="entry name" value="FMR1-INTERACTING PROTEIN NUFIP1"/>
    <property type="match status" value="1"/>
</dbReference>
<dbReference type="OMA" id="MTDYQHF"/>
<feature type="domain" description="C2H2-type" evidence="3">
    <location>
        <begin position="96"/>
        <end position="118"/>
    </location>
</feature>
<feature type="region of interest" description="Disordered" evidence="2">
    <location>
        <begin position="22"/>
        <end position="56"/>
    </location>
</feature>
<dbReference type="GO" id="GO:0005634">
    <property type="term" value="C:nucleus"/>
    <property type="evidence" value="ECO:0007669"/>
    <property type="project" value="TreeGrafter"/>
</dbReference>
<feature type="compositionally biased region" description="Basic and acidic residues" evidence="2">
    <location>
        <begin position="215"/>
        <end position="225"/>
    </location>
</feature>
<evidence type="ECO:0000256" key="2">
    <source>
        <dbReference type="SAM" id="MobiDB-lite"/>
    </source>
</evidence>